<feature type="compositionally biased region" description="Basic residues" evidence="1">
    <location>
        <begin position="210"/>
        <end position="220"/>
    </location>
</feature>
<sequence>MKASRRRRRRDPACPPPVMTLRCYAAVSVNSVVLIMFLTVAFSRGLCQAFTEVNRRSYSTLSPFFRTFTTTPTPTGCGDADVVTVNQLKSMLASKNVQLFDVRRPDEYEAGHIPTAVNVPLDDLEVSLKLSSEAFQQKFQVKAPAKEDANIVFNCRSGVRSGTALETARGLGFTKQDIFRVATLSGKHNRKNPPPARETHDALPVRARFPRHKEKVRRRGSITDGAVSIPHSLQSARNGTVRSA</sequence>
<dbReference type="InterPro" id="IPR036873">
    <property type="entry name" value="Rhodanese-like_dom_sf"/>
</dbReference>
<dbReference type="PANTHER" id="PTHR44086:SF4">
    <property type="entry name" value="THIOSULFATE SULFURTRANSFERASE_RHODANESE-LIKE DOMAIN-CONTAINING PROTEIN 1-RELATED"/>
    <property type="match status" value="1"/>
</dbReference>
<dbReference type="EMBL" id="JBBPFD010000388">
    <property type="protein sequence ID" value="KAK7879008.1"/>
    <property type="molecule type" value="Genomic_DNA"/>
</dbReference>
<organism evidence="4 5">
    <name type="scientific">Mugilogobius chulae</name>
    <name type="common">yellowstripe goby</name>
    <dbReference type="NCBI Taxonomy" id="88201"/>
    <lineage>
        <taxon>Eukaryota</taxon>
        <taxon>Metazoa</taxon>
        <taxon>Chordata</taxon>
        <taxon>Craniata</taxon>
        <taxon>Vertebrata</taxon>
        <taxon>Euteleostomi</taxon>
        <taxon>Actinopterygii</taxon>
        <taxon>Neopterygii</taxon>
        <taxon>Teleostei</taxon>
        <taxon>Neoteleostei</taxon>
        <taxon>Acanthomorphata</taxon>
        <taxon>Gobiaria</taxon>
        <taxon>Gobiiformes</taxon>
        <taxon>Gobioidei</taxon>
        <taxon>Gobiidae</taxon>
        <taxon>Gobionellinae</taxon>
        <taxon>Mugilogobius</taxon>
    </lineage>
</organism>
<evidence type="ECO:0000256" key="2">
    <source>
        <dbReference type="SAM" id="Phobius"/>
    </source>
</evidence>
<feature type="transmembrane region" description="Helical" evidence="2">
    <location>
        <begin position="21"/>
        <end position="42"/>
    </location>
</feature>
<dbReference type="Proteomes" id="UP001460270">
    <property type="component" value="Unassembled WGS sequence"/>
</dbReference>
<name>A0AAW0MFF0_9GOBI</name>
<evidence type="ECO:0000256" key="1">
    <source>
        <dbReference type="SAM" id="MobiDB-lite"/>
    </source>
</evidence>
<gene>
    <name evidence="4" type="ORF">WMY93_030761</name>
</gene>
<comment type="caution">
    <text evidence="4">The sequence shown here is derived from an EMBL/GenBank/DDBJ whole genome shotgun (WGS) entry which is preliminary data.</text>
</comment>
<dbReference type="PANTHER" id="PTHR44086">
    <property type="entry name" value="THIOSULFATE SULFURTRANSFERASE RDL2, MITOCHONDRIAL-RELATED"/>
    <property type="match status" value="1"/>
</dbReference>
<keyword evidence="5" id="KW-1185">Reference proteome</keyword>
<dbReference type="AlphaFoldDB" id="A0AAW0MFF0"/>
<proteinExistence type="predicted"/>
<dbReference type="Pfam" id="PF00581">
    <property type="entry name" value="Rhodanese"/>
    <property type="match status" value="1"/>
</dbReference>
<keyword evidence="2" id="KW-0812">Transmembrane</keyword>
<dbReference type="Gene3D" id="3.40.250.10">
    <property type="entry name" value="Rhodanese-like domain"/>
    <property type="match status" value="1"/>
</dbReference>
<evidence type="ECO:0000259" key="3">
    <source>
        <dbReference type="PROSITE" id="PS50206"/>
    </source>
</evidence>
<keyword evidence="2" id="KW-1133">Transmembrane helix</keyword>
<protein>
    <recommendedName>
        <fullName evidence="3">Rhodanese domain-containing protein</fullName>
    </recommendedName>
</protein>
<evidence type="ECO:0000313" key="5">
    <source>
        <dbReference type="Proteomes" id="UP001460270"/>
    </source>
</evidence>
<dbReference type="InterPro" id="IPR001763">
    <property type="entry name" value="Rhodanese-like_dom"/>
</dbReference>
<dbReference type="SUPFAM" id="SSF52821">
    <property type="entry name" value="Rhodanese/Cell cycle control phosphatase"/>
    <property type="match status" value="1"/>
</dbReference>
<evidence type="ECO:0000313" key="4">
    <source>
        <dbReference type="EMBL" id="KAK7879008.1"/>
    </source>
</evidence>
<keyword evidence="2" id="KW-0472">Membrane</keyword>
<feature type="region of interest" description="Disordered" evidence="1">
    <location>
        <begin position="210"/>
        <end position="244"/>
    </location>
</feature>
<accession>A0AAW0MFF0</accession>
<feature type="domain" description="Rhodanese" evidence="3">
    <location>
        <begin position="93"/>
        <end position="197"/>
    </location>
</feature>
<dbReference type="SMART" id="SM00450">
    <property type="entry name" value="RHOD"/>
    <property type="match status" value="1"/>
</dbReference>
<reference evidence="5" key="1">
    <citation type="submission" date="2024-04" db="EMBL/GenBank/DDBJ databases">
        <title>Salinicola lusitanus LLJ914,a marine bacterium isolated from the Okinawa Trough.</title>
        <authorList>
            <person name="Li J."/>
        </authorList>
    </citation>
    <scope>NUCLEOTIDE SEQUENCE [LARGE SCALE GENOMIC DNA]</scope>
</reference>
<dbReference type="PROSITE" id="PS50206">
    <property type="entry name" value="RHODANESE_3"/>
    <property type="match status" value="1"/>
</dbReference>
<feature type="compositionally biased region" description="Polar residues" evidence="1">
    <location>
        <begin position="231"/>
        <end position="244"/>
    </location>
</feature>